<proteinExistence type="predicted"/>
<evidence type="ECO:0000313" key="2">
    <source>
        <dbReference type="EMBL" id="KAF3554094.1"/>
    </source>
</evidence>
<gene>
    <name evidence="2" type="ORF">F2Q69_00014047</name>
</gene>
<feature type="compositionally biased region" description="Acidic residues" evidence="1">
    <location>
        <begin position="106"/>
        <end position="118"/>
    </location>
</feature>
<accession>A0A8S9QMJ5</accession>
<sequence>MEGMNFGPKSIDAQTTASSDGSTQKLIDAQTTTSSDGSTEKSIDTPLPISIDAILPEARDEEEHVDLIDETGFRKQRLADQQQNMSFTRTYKAEQTHKTEKSTINLDEEEEESEEDVEIDRQEGNNVDRPTTVNIDRQEGNNVDRPTTVNIDRQEGNNVG</sequence>
<feature type="compositionally biased region" description="Basic and acidic residues" evidence="1">
    <location>
        <begin position="91"/>
        <end position="101"/>
    </location>
</feature>
<feature type="region of interest" description="Disordered" evidence="1">
    <location>
        <begin position="78"/>
        <end position="160"/>
    </location>
</feature>
<evidence type="ECO:0000256" key="1">
    <source>
        <dbReference type="SAM" id="MobiDB-lite"/>
    </source>
</evidence>
<reference evidence="2" key="1">
    <citation type="submission" date="2019-12" db="EMBL/GenBank/DDBJ databases">
        <title>Genome sequencing and annotation of Brassica cretica.</title>
        <authorList>
            <person name="Studholme D.J."/>
            <person name="Sarris P."/>
        </authorList>
    </citation>
    <scope>NUCLEOTIDE SEQUENCE</scope>
    <source>
        <strain evidence="2">PFS-109/04</strain>
        <tissue evidence="2">Leaf</tissue>
    </source>
</reference>
<dbReference type="Proteomes" id="UP000712600">
    <property type="component" value="Unassembled WGS sequence"/>
</dbReference>
<dbReference type="AlphaFoldDB" id="A0A8S9QMJ5"/>
<feature type="compositionally biased region" description="Polar residues" evidence="1">
    <location>
        <begin position="124"/>
        <end position="160"/>
    </location>
</feature>
<name>A0A8S9QMJ5_BRACR</name>
<evidence type="ECO:0000313" key="3">
    <source>
        <dbReference type="Proteomes" id="UP000712600"/>
    </source>
</evidence>
<feature type="region of interest" description="Disordered" evidence="1">
    <location>
        <begin position="1"/>
        <end position="47"/>
    </location>
</feature>
<protein>
    <submittedName>
        <fullName evidence="2">Uncharacterized protein</fullName>
    </submittedName>
</protein>
<organism evidence="2 3">
    <name type="scientific">Brassica cretica</name>
    <name type="common">Mustard</name>
    <dbReference type="NCBI Taxonomy" id="69181"/>
    <lineage>
        <taxon>Eukaryota</taxon>
        <taxon>Viridiplantae</taxon>
        <taxon>Streptophyta</taxon>
        <taxon>Embryophyta</taxon>
        <taxon>Tracheophyta</taxon>
        <taxon>Spermatophyta</taxon>
        <taxon>Magnoliopsida</taxon>
        <taxon>eudicotyledons</taxon>
        <taxon>Gunneridae</taxon>
        <taxon>Pentapetalae</taxon>
        <taxon>rosids</taxon>
        <taxon>malvids</taxon>
        <taxon>Brassicales</taxon>
        <taxon>Brassicaceae</taxon>
        <taxon>Brassiceae</taxon>
        <taxon>Brassica</taxon>
    </lineage>
</organism>
<dbReference type="EMBL" id="QGKX02000996">
    <property type="protein sequence ID" value="KAF3554094.1"/>
    <property type="molecule type" value="Genomic_DNA"/>
</dbReference>
<comment type="caution">
    <text evidence="2">The sequence shown here is derived from an EMBL/GenBank/DDBJ whole genome shotgun (WGS) entry which is preliminary data.</text>
</comment>
<feature type="compositionally biased region" description="Polar residues" evidence="1">
    <location>
        <begin position="12"/>
        <end position="37"/>
    </location>
</feature>
<feature type="compositionally biased region" description="Polar residues" evidence="1">
    <location>
        <begin position="79"/>
        <end position="89"/>
    </location>
</feature>